<reference evidence="2 3" key="1">
    <citation type="submission" date="2024-06" db="EMBL/GenBank/DDBJ databases">
        <authorList>
            <person name="Pan Q."/>
            <person name="Wen M."/>
            <person name="Jouanno E."/>
            <person name="Zahm M."/>
            <person name="Klopp C."/>
            <person name="Cabau C."/>
            <person name="Louis A."/>
            <person name="Berthelot C."/>
            <person name="Parey E."/>
            <person name="Roest Crollius H."/>
            <person name="Montfort J."/>
            <person name="Robinson-Rechavi M."/>
            <person name="Bouchez O."/>
            <person name="Lampietro C."/>
            <person name="Lopez Roques C."/>
            <person name="Donnadieu C."/>
            <person name="Postlethwait J."/>
            <person name="Bobe J."/>
            <person name="Verreycken H."/>
            <person name="Guiguen Y."/>
        </authorList>
    </citation>
    <scope>NUCLEOTIDE SEQUENCE [LARGE SCALE GENOMIC DNA]</scope>
    <source>
        <strain evidence="2">Up_M1</strain>
        <tissue evidence="2">Testis</tissue>
    </source>
</reference>
<feature type="region of interest" description="Disordered" evidence="1">
    <location>
        <begin position="118"/>
        <end position="153"/>
    </location>
</feature>
<feature type="compositionally biased region" description="Basic and acidic residues" evidence="1">
    <location>
        <begin position="527"/>
        <end position="542"/>
    </location>
</feature>
<evidence type="ECO:0000313" key="2">
    <source>
        <dbReference type="EMBL" id="KAL1022607.1"/>
    </source>
</evidence>
<feature type="compositionally biased region" description="Polar residues" evidence="1">
    <location>
        <begin position="121"/>
        <end position="131"/>
    </location>
</feature>
<protein>
    <submittedName>
        <fullName evidence="2">Uncharacterized protein</fullName>
    </submittedName>
</protein>
<evidence type="ECO:0000256" key="1">
    <source>
        <dbReference type="SAM" id="MobiDB-lite"/>
    </source>
</evidence>
<dbReference type="EMBL" id="JAGEUA010000001">
    <property type="protein sequence ID" value="KAL1022607.1"/>
    <property type="molecule type" value="Genomic_DNA"/>
</dbReference>
<dbReference type="AlphaFoldDB" id="A0ABD0XPX4"/>
<name>A0ABD0XPX4_UMBPY</name>
<feature type="region of interest" description="Disordered" evidence="1">
    <location>
        <begin position="524"/>
        <end position="544"/>
    </location>
</feature>
<organism evidence="2 3">
    <name type="scientific">Umbra pygmaea</name>
    <name type="common">Eastern mudminnow</name>
    <dbReference type="NCBI Taxonomy" id="75934"/>
    <lineage>
        <taxon>Eukaryota</taxon>
        <taxon>Metazoa</taxon>
        <taxon>Chordata</taxon>
        <taxon>Craniata</taxon>
        <taxon>Vertebrata</taxon>
        <taxon>Euteleostomi</taxon>
        <taxon>Actinopterygii</taxon>
        <taxon>Neopterygii</taxon>
        <taxon>Teleostei</taxon>
        <taxon>Protacanthopterygii</taxon>
        <taxon>Esociformes</taxon>
        <taxon>Umbridae</taxon>
        <taxon>Umbra</taxon>
    </lineage>
</organism>
<accession>A0ABD0XPX4</accession>
<gene>
    <name evidence="2" type="ORF">UPYG_G00029820</name>
</gene>
<keyword evidence="3" id="KW-1185">Reference proteome</keyword>
<dbReference type="Proteomes" id="UP001557470">
    <property type="component" value="Unassembled WGS sequence"/>
</dbReference>
<feature type="compositionally biased region" description="Polar residues" evidence="1">
    <location>
        <begin position="336"/>
        <end position="351"/>
    </location>
</feature>
<proteinExistence type="predicted"/>
<feature type="region of interest" description="Disordered" evidence="1">
    <location>
        <begin position="304"/>
        <end position="364"/>
    </location>
</feature>
<evidence type="ECO:0000313" key="3">
    <source>
        <dbReference type="Proteomes" id="UP001557470"/>
    </source>
</evidence>
<comment type="caution">
    <text evidence="2">The sequence shown here is derived from an EMBL/GenBank/DDBJ whole genome shotgun (WGS) entry which is preliminary data.</text>
</comment>
<sequence>MDDLKKKSEENAKIYSNTLERIIQKYSNLQNSDTEVNLETMTPRVVSNIMVVSKLEMSNLALCKSDADPADWSLGDISEIQRPQNTTADFHMDLSYHLDDSNNDCVEGQAKKSELKVAAENTHSVGSQLDQPRSCLWGAPEDQDEDLEQSLSSQPRTLSDMYPRMLGQLREAWWRQHMSSVAVGVLRRHHKLRWFSNKKPHYRTFDRTMRLAQRNSTFLKKSQTSLNPKGVMSKAEETSLSTSPLQLQVILPAERLSPRKKTVSPTKAPLRPESPEAASLNQTFTVLMPSYTPSLHRARLTPHVLSPARSDGPSKAAGWSSPSQRRGGLPIVPSQRVVQAQCSVGSMGTSSDPERSAHGSPAAESPYKARLLSWEGQRAASPNIPRSPVYVGYHDRNTAVPKHPPVFSLSSLQKALSPRKPLNSHSLSQLERCASQSFQLSNNLPKPKFWRSCSLDSFSQSTGLQRHLATQSNKDFEKLYHKFMCQGESSPSCRMCKRSARTTRSPSSSLAALALSPHFSVMRKRHREEVQDRSPESKRWRDNGCVYSPGSQRQMFRHQNRSENRLFHCEYSVQKDVSNTCSPCKSSFAQPYFSPHHKASDTVTRKATRCTSGLNVQQHSPAWIEKYKRFDKIQEMSHVKTVCQCGCSQSLSRRRLLYK</sequence>